<gene>
    <name evidence="2" type="ORF">PanWU01x14_020150</name>
</gene>
<feature type="non-terminal residue" evidence="2">
    <location>
        <position position="84"/>
    </location>
</feature>
<dbReference type="AlphaFoldDB" id="A0A2P5DYN0"/>
<proteinExistence type="predicted"/>
<evidence type="ECO:0000313" key="3">
    <source>
        <dbReference type="Proteomes" id="UP000237105"/>
    </source>
</evidence>
<dbReference type="EMBL" id="JXTB01000009">
    <property type="protein sequence ID" value="PON78377.1"/>
    <property type="molecule type" value="Genomic_DNA"/>
</dbReference>
<comment type="caution">
    <text evidence="2">The sequence shown here is derived from an EMBL/GenBank/DDBJ whole genome shotgun (WGS) entry which is preliminary data.</text>
</comment>
<feature type="compositionally biased region" description="Low complexity" evidence="1">
    <location>
        <begin position="23"/>
        <end position="36"/>
    </location>
</feature>
<dbReference type="Proteomes" id="UP000237105">
    <property type="component" value="Unassembled WGS sequence"/>
</dbReference>
<reference evidence="3" key="1">
    <citation type="submission" date="2016-06" db="EMBL/GenBank/DDBJ databases">
        <title>Parallel loss of symbiosis genes in relatives of nitrogen-fixing non-legume Parasponia.</title>
        <authorList>
            <person name="Van Velzen R."/>
            <person name="Holmer R."/>
            <person name="Bu F."/>
            <person name="Rutten L."/>
            <person name="Van Zeijl A."/>
            <person name="Liu W."/>
            <person name="Santuari L."/>
            <person name="Cao Q."/>
            <person name="Sharma T."/>
            <person name="Shen D."/>
            <person name="Roswanjaya Y."/>
            <person name="Wardhani T."/>
            <person name="Kalhor M.S."/>
            <person name="Jansen J."/>
            <person name="Van den Hoogen J."/>
            <person name="Gungor B."/>
            <person name="Hartog M."/>
            <person name="Hontelez J."/>
            <person name="Verver J."/>
            <person name="Yang W.-C."/>
            <person name="Schijlen E."/>
            <person name="Repin R."/>
            <person name="Schilthuizen M."/>
            <person name="Schranz E."/>
            <person name="Heidstra R."/>
            <person name="Miyata K."/>
            <person name="Fedorova E."/>
            <person name="Kohlen W."/>
            <person name="Bisseling T."/>
            <person name="Smit S."/>
            <person name="Geurts R."/>
        </authorList>
    </citation>
    <scope>NUCLEOTIDE SEQUENCE [LARGE SCALE GENOMIC DNA]</scope>
    <source>
        <strain evidence="3">cv. WU1-14</strain>
    </source>
</reference>
<accession>A0A2P5DYN0</accession>
<organism evidence="2 3">
    <name type="scientific">Parasponia andersonii</name>
    <name type="common">Sponia andersonii</name>
    <dbReference type="NCBI Taxonomy" id="3476"/>
    <lineage>
        <taxon>Eukaryota</taxon>
        <taxon>Viridiplantae</taxon>
        <taxon>Streptophyta</taxon>
        <taxon>Embryophyta</taxon>
        <taxon>Tracheophyta</taxon>
        <taxon>Spermatophyta</taxon>
        <taxon>Magnoliopsida</taxon>
        <taxon>eudicotyledons</taxon>
        <taxon>Gunneridae</taxon>
        <taxon>Pentapetalae</taxon>
        <taxon>rosids</taxon>
        <taxon>fabids</taxon>
        <taxon>Rosales</taxon>
        <taxon>Cannabaceae</taxon>
        <taxon>Parasponia</taxon>
    </lineage>
</organism>
<sequence length="84" mass="8822">MVNTRSSKKSDSPTATLMKKKSTSSSSAVKVQKTSSMAEPSTQPPLASEQNVSLQAQSVVGISITLPSAPVFHIRSAEIPNPPQ</sequence>
<protein>
    <submittedName>
        <fullName evidence="2">Uncharacterized protein</fullName>
    </submittedName>
</protein>
<feature type="region of interest" description="Disordered" evidence="1">
    <location>
        <begin position="1"/>
        <end position="50"/>
    </location>
</feature>
<evidence type="ECO:0000313" key="2">
    <source>
        <dbReference type="EMBL" id="PON78377.1"/>
    </source>
</evidence>
<evidence type="ECO:0000256" key="1">
    <source>
        <dbReference type="SAM" id="MobiDB-lite"/>
    </source>
</evidence>
<feature type="compositionally biased region" description="Polar residues" evidence="1">
    <location>
        <begin position="37"/>
        <end position="50"/>
    </location>
</feature>
<keyword evidence="3" id="KW-1185">Reference proteome</keyword>
<name>A0A2P5DYN0_PARAD</name>